<dbReference type="InterPro" id="IPR014914">
    <property type="entry name" value="RES_dom"/>
</dbReference>
<organism evidence="3 4">
    <name type="scientific">Roseateles amylovorans</name>
    <dbReference type="NCBI Taxonomy" id="2978473"/>
    <lineage>
        <taxon>Bacteria</taxon>
        <taxon>Pseudomonadati</taxon>
        <taxon>Pseudomonadota</taxon>
        <taxon>Betaproteobacteria</taxon>
        <taxon>Burkholderiales</taxon>
        <taxon>Sphaerotilaceae</taxon>
        <taxon>Roseateles</taxon>
    </lineage>
</organism>
<evidence type="ECO:0000313" key="3">
    <source>
        <dbReference type="EMBL" id="UXH76201.1"/>
    </source>
</evidence>
<gene>
    <name evidence="3" type="ORF">N4261_14100</name>
</gene>
<feature type="region of interest" description="Disordered" evidence="1">
    <location>
        <begin position="390"/>
        <end position="431"/>
    </location>
</feature>
<sequence>MSNRDQYICFDCVTDRFLSREIKGSGEVNTCMCCNSDEHECWEIEELAERVKGVFDENYELTASNPEPWEEALMRDRESSYEWQRDGESPASIVNYMTGLPEDVCAELVDCWDSGTYRDYKDPDYEDPYGSEACYAAAGGANHSAVEARWREIQDDLHHRSRFFSRSTGEFLNDMFGGVQTLKGFDGEVVETLSPETFKGIYRGRTAYDESEVRKILEGIPGQLGALRGRAVRAGRMNAAGVTVMYGALEEETCIAEVRAPVGSLVVTGKFDLLRPIRVLNLKRLERCYEDLSLFDPNIQKLSDRMAFLRSLSRRLSVPVFNHEAHLDYLATQCIAEYIAAMEPRIDGVAFASAQAGDNAMNLVLFDDACHVAPLPHPAGTKARLLTHYEREEEEEDEQDQENEHSGERWLTFDFPAEPDPSSEEAREAEREAKFVTEHWDEFEMIMASERPAAAPGRARPKPTLVLDLKSIQVHRVRSVKYDAPPKRVFVSERTSREVEDTDLGF</sequence>
<protein>
    <submittedName>
        <fullName evidence="3">RES family NAD+ phosphorylase</fullName>
    </submittedName>
</protein>
<dbReference type="SMART" id="SM00953">
    <property type="entry name" value="RES"/>
    <property type="match status" value="1"/>
</dbReference>
<accession>A0ABY6ASJ0</accession>
<feature type="domain" description="RES" evidence="2">
    <location>
        <begin position="226"/>
        <end position="379"/>
    </location>
</feature>
<dbReference type="EMBL" id="CP104562">
    <property type="protein sequence ID" value="UXH76201.1"/>
    <property type="molecule type" value="Genomic_DNA"/>
</dbReference>
<dbReference type="Pfam" id="PF08808">
    <property type="entry name" value="RES"/>
    <property type="match status" value="1"/>
</dbReference>
<reference evidence="3" key="1">
    <citation type="submission" date="2022-10" db="EMBL/GenBank/DDBJ databases">
        <title>Characterization and whole genome sequencing of a new Roseateles species, isolated from fresh water.</title>
        <authorList>
            <person name="Guliayeva D.Y."/>
            <person name="Akhremchuk A.E."/>
            <person name="Sikolenko M.A."/>
            <person name="Valentovich L.N."/>
            <person name="Sidarenka A.V."/>
        </authorList>
    </citation>
    <scope>NUCLEOTIDE SEQUENCE</scope>
    <source>
        <strain evidence="3">BIM B-1768</strain>
    </source>
</reference>
<dbReference type="RefSeq" id="WP_261755934.1">
    <property type="nucleotide sequence ID" value="NZ_CP104562.2"/>
</dbReference>
<name>A0ABY6ASJ0_9BURK</name>
<feature type="compositionally biased region" description="Acidic residues" evidence="1">
    <location>
        <begin position="392"/>
        <end position="401"/>
    </location>
</feature>
<keyword evidence="4" id="KW-1185">Reference proteome</keyword>
<evidence type="ECO:0000259" key="2">
    <source>
        <dbReference type="SMART" id="SM00953"/>
    </source>
</evidence>
<proteinExistence type="predicted"/>
<evidence type="ECO:0000313" key="4">
    <source>
        <dbReference type="Proteomes" id="UP001064933"/>
    </source>
</evidence>
<dbReference type="Proteomes" id="UP001064933">
    <property type="component" value="Chromosome"/>
</dbReference>
<evidence type="ECO:0000256" key="1">
    <source>
        <dbReference type="SAM" id="MobiDB-lite"/>
    </source>
</evidence>